<keyword evidence="4 8" id="KW-1133">Transmembrane helix</keyword>
<gene>
    <name evidence="10" type="ORF">ElyMa_003636400</name>
</gene>
<dbReference type="Pfam" id="PF00520">
    <property type="entry name" value="Ion_trans"/>
    <property type="match status" value="1"/>
</dbReference>
<sequence length="472" mass="53350">MHDADVDRASTNLNYYNQVANASVLSIFVPLTAGDKMYKASEAETSPVCERSRNVSMMSHHEFCAIKVEEGIQDGLIPLGNKKHTTALTSSFDQSLMGVAILESVVFNSAFINVEWDPSWVPDPELLSDVLFSMGIILSVSRFSFIMPANEALGTMLVSFRRTVSDIVKIFGMFLLVLVAFTCGIAALYAPNTCITSNFGSFSSTLNTLTWSMFGMGSQDAPKLSFKHHSPVYSLTNNPGKTSGAATVGRYLYGIYVFCTMVVLLNLLIAVMSNTFQEVQDERDVEWKFARTELWLTFIEPGTPVMPPFNIVPSPRHIYRLLLWLCRRSQFRHLLPHEGKKVRYVAVQTGSTLELQDMEEDKSEESNIDGHYTRNDVMSMLIRRYVRHIERTKIEGEDGESTSSDEQMRRQIERLGSRVEQRLNELYTNLGRLQRELDKVKAEGSESQKLQIEHYDKFVEFSGRKTSAVCTL</sequence>
<keyword evidence="5" id="KW-0406">Ion transport</keyword>
<evidence type="ECO:0000256" key="8">
    <source>
        <dbReference type="SAM" id="Phobius"/>
    </source>
</evidence>
<dbReference type="Gene3D" id="1.10.287.70">
    <property type="match status" value="1"/>
</dbReference>
<keyword evidence="6 8" id="KW-0472">Membrane</keyword>
<comment type="caution">
    <text evidence="10">The sequence shown here is derived from an EMBL/GenBank/DDBJ whole genome shotgun (WGS) entry which is preliminary data.</text>
</comment>
<evidence type="ECO:0000256" key="7">
    <source>
        <dbReference type="ARBA" id="ARBA00023303"/>
    </source>
</evidence>
<dbReference type="InterPro" id="IPR005821">
    <property type="entry name" value="Ion_trans_dom"/>
</dbReference>
<accession>A0AAV4EWB5</accession>
<proteinExistence type="predicted"/>
<evidence type="ECO:0000313" key="11">
    <source>
        <dbReference type="Proteomes" id="UP000762676"/>
    </source>
</evidence>
<dbReference type="EMBL" id="BMAT01007451">
    <property type="protein sequence ID" value="GFR64625.1"/>
    <property type="molecule type" value="Genomic_DNA"/>
</dbReference>
<name>A0AAV4EWB5_9GAST</name>
<dbReference type="PANTHER" id="PTHR10117:SF54">
    <property type="entry name" value="TRANSIENT RECEPTOR POTENTIAL-GAMMA PROTEIN"/>
    <property type="match status" value="1"/>
</dbReference>
<dbReference type="GO" id="GO:0070679">
    <property type="term" value="F:inositol 1,4,5 trisphosphate binding"/>
    <property type="evidence" value="ECO:0007669"/>
    <property type="project" value="TreeGrafter"/>
</dbReference>
<dbReference type="PRINTS" id="PR01097">
    <property type="entry name" value="TRNSRECEPTRP"/>
</dbReference>
<dbReference type="PANTHER" id="PTHR10117">
    <property type="entry name" value="TRANSIENT RECEPTOR POTENTIAL CHANNEL"/>
    <property type="match status" value="1"/>
</dbReference>
<feature type="transmembrane region" description="Helical" evidence="8">
    <location>
        <begin position="167"/>
        <end position="190"/>
    </location>
</feature>
<keyword evidence="11" id="KW-1185">Reference proteome</keyword>
<dbReference type="AlphaFoldDB" id="A0AAV4EWB5"/>
<dbReference type="GO" id="GO:0034703">
    <property type="term" value="C:cation channel complex"/>
    <property type="evidence" value="ECO:0007669"/>
    <property type="project" value="TreeGrafter"/>
</dbReference>
<evidence type="ECO:0000256" key="6">
    <source>
        <dbReference type="ARBA" id="ARBA00023136"/>
    </source>
</evidence>
<dbReference type="GO" id="GO:0015279">
    <property type="term" value="F:store-operated calcium channel activity"/>
    <property type="evidence" value="ECO:0007669"/>
    <property type="project" value="TreeGrafter"/>
</dbReference>
<dbReference type="InterPro" id="IPR002153">
    <property type="entry name" value="TRPC_channel"/>
</dbReference>
<dbReference type="GO" id="GO:0005886">
    <property type="term" value="C:plasma membrane"/>
    <property type="evidence" value="ECO:0007669"/>
    <property type="project" value="TreeGrafter"/>
</dbReference>
<evidence type="ECO:0000259" key="9">
    <source>
        <dbReference type="Pfam" id="PF00520"/>
    </source>
</evidence>
<keyword evidence="7" id="KW-0407">Ion channel</keyword>
<dbReference type="GO" id="GO:0051480">
    <property type="term" value="P:regulation of cytosolic calcium ion concentration"/>
    <property type="evidence" value="ECO:0007669"/>
    <property type="project" value="TreeGrafter"/>
</dbReference>
<reference evidence="10 11" key="1">
    <citation type="journal article" date="2021" name="Elife">
        <title>Chloroplast acquisition without the gene transfer in kleptoplastic sea slugs, Plakobranchus ocellatus.</title>
        <authorList>
            <person name="Maeda T."/>
            <person name="Takahashi S."/>
            <person name="Yoshida T."/>
            <person name="Shimamura S."/>
            <person name="Takaki Y."/>
            <person name="Nagai Y."/>
            <person name="Toyoda A."/>
            <person name="Suzuki Y."/>
            <person name="Arimoto A."/>
            <person name="Ishii H."/>
            <person name="Satoh N."/>
            <person name="Nishiyama T."/>
            <person name="Hasebe M."/>
            <person name="Maruyama T."/>
            <person name="Minagawa J."/>
            <person name="Obokata J."/>
            <person name="Shigenobu S."/>
        </authorList>
    </citation>
    <scope>NUCLEOTIDE SEQUENCE [LARGE SCALE GENOMIC DNA]</scope>
</reference>
<evidence type="ECO:0000256" key="3">
    <source>
        <dbReference type="ARBA" id="ARBA00022692"/>
    </source>
</evidence>
<evidence type="ECO:0000256" key="1">
    <source>
        <dbReference type="ARBA" id="ARBA00004141"/>
    </source>
</evidence>
<feature type="domain" description="Ion transport" evidence="9">
    <location>
        <begin position="129"/>
        <end position="283"/>
    </location>
</feature>
<keyword evidence="2" id="KW-0813">Transport</keyword>
<keyword evidence="3 8" id="KW-0812">Transmembrane</keyword>
<dbReference type="Proteomes" id="UP000762676">
    <property type="component" value="Unassembled WGS sequence"/>
</dbReference>
<organism evidence="10 11">
    <name type="scientific">Elysia marginata</name>
    <dbReference type="NCBI Taxonomy" id="1093978"/>
    <lineage>
        <taxon>Eukaryota</taxon>
        <taxon>Metazoa</taxon>
        <taxon>Spiralia</taxon>
        <taxon>Lophotrochozoa</taxon>
        <taxon>Mollusca</taxon>
        <taxon>Gastropoda</taxon>
        <taxon>Heterobranchia</taxon>
        <taxon>Euthyneura</taxon>
        <taxon>Panpulmonata</taxon>
        <taxon>Sacoglossa</taxon>
        <taxon>Placobranchoidea</taxon>
        <taxon>Plakobranchidae</taxon>
        <taxon>Elysia</taxon>
    </lineage>
</organism>
<evidence type="ECO:0000256" key="4">
    <source>
        <dbReference type="ARBA" id="ARBA00022989"/>
    </source>
</evidence>
<evidence type="ECO:0000313" key="10">
    <source>
        <dbReference type="EMBL" id="GFR64625.1"/>
    </source>
</evidence>
<feature type="transmembrane region" description="Helical" evidence="8">
    <location>
        <begin position="251"/>
        <end position="273"/>
    </location>
</feature>
<protein>
    <submittedName>
        <fullName evidence="10">Short transient receptor potential channel 3</fullName>
    </submittedName>
</protein>
<keyword evidence="10" id="KW-0675">Receptor</keyword>
<comment type="subcellular location">
    <subcellularLocation>
        <location evidence="1">Membrane</location>
        <topology evidence="1">Multi-pass membrane protein</topology>
    </subcellularLocation>
</comment>
<evidence type="ECO:0000256" key="2">
    <source>
        <dbReference type="ARBA" id="ARBA00022448"/>
    </source>
</evidence>
<evidence type="ECO:0000256" key="5">
    <source>
        <dbReference type="ARBA" id="ARBA00023065"/>
    </source>
</evidence>